<organism evidence="4 5">
    <name type="scientific">Penicillium arizonense</name>
    <dbReference type="NCBI Taxonomy" id="1835702"/>
    <lineage>
        <taxon>Eukaryota</taxon>
        <taxon>Fungi</taxon>
        <taxon>Dikarya</taxon>
        <taxon>Ascomycota</taxon>
        <taxon>Pezizomycotina</taxon>
        <taxon>Eurotiomycetes</taxon>
        <taxon>Eurotiomycetidae</taxon>
        <taxon>Eurotiales</taxon>
        <taxon>Aspergillaceae</taxon>
        <taxon>Penicillium</taxon>
    </lineage>
</organism>
<evidence type="ECO:0000313" key="5">
    <source>
        <dbReference type="Proteomes" id="UP000177622"/>
    </source>
</evidence>
<keyword evidence="5" id="KW-1185">Reference proteome</keyword>
<dbReference type="Pfam" id="PF15508">
    <property type="entry name" value="NAAA-beta"/>
    <property type="match status" value="1"/>
</dbReference>
<reference evidence="4 5" key="1">
    <citation type="journal article" date="2016" name="Sci. Rep.">
        <title>Penicillium arizonense, a new, genome sequenced fungal species, reveals a high chemical diversity in secreted metabolites.</title>
        <authorList>
            <person name="Grijseels S."/>
            <person name="Nielsen J.C."/>
            <person name="Randelovic M."/>
            <person name="Nielsen J."/>
            <person name="Nielsen K.F."/>
            <person name="Workman M."/>
            <person name="Frisvad J.C."/>
        </authorList>
    </citation>
    <scope>NUCLEOTIDE SEQUENCE [LARGE SCALE GENOMIC DNA]</scope>
    <source>
        <strain evidence="4 5">CBS 141311</strain>
    </source>
</reference>
<feature type="domain" description="Acid ceramidase N-terminal" evidence="3">
    <location>
        <begin position="11"/>
        <end position="72"/>
    </location>
</feature>
<evidence type="ECO:0000256" key="2">
    <source>
        <dbReference type="SAM" id="MobiDB-lite"/>
    </source>
</evidence>
<accession>A0A1F5LVQ3</accession>
<dbReference type="GeneID" id="34572393"/>
<evidence type="ECO:0000259" key="3">
    <source>
        <dbReference type="Pfam" id="PF15508"/>
    </source>
</evidence>
<evidence type="ECO:0000256" key="1">
    <source>
        <dbReference type="ARBA" id="ARBA00011891"/>
    </source>
</evidence>
<dbReference type="PANTHER" id="PTHR28583:SF1">
    <property type="entry name" value="ACID CERAMIDASE"/>
    <property type="match status" value="1"/>
</dbReference>
<dbReference type="AlphaFoldDB" id="A0A1F5LVQ3"/>
<comment type="caution">
    <text evidence="4">The sequence shown here is derived from an EMBL/GenBank/DDBJ whole genome shotgun (WGS) entry which is preliminary data.</text>
</comment>
<sequence>MGFLHDPPRGQPVPVYRINLSLPPEERYVSLARLYKDKMRALTSLFDDVIHEISQKIPTKPIHWLAWLFLRGLYTTEETAEIRGISRETGIDLYMLVSFNVVLDLLMGCTSGGVRVGDGADTKVVHFRTLDWGMDPLRDLVVQLEFVKDEAPDKVLATSITYVGFVGILTGVRKNLSVSLNMRAVHDSRRNMAFYFNHLLVLLGARQSISSLLRQIVLPGSDKSHGRLSNASTIDDIFSEVPGIPTTAAYLIFCDGTTTLTLEKDLCSAVARSSKSFIITTNHDQDSNSATTEAMTDGGEHAGLRLAGSEQTIEEFIDESKTRQACMQKKWDRRVQGRISTQPGLKNRDTRETAPNPGTHSMQLRKRQDMPSGVEPGTELEMSITQDTALRWLWSYPIVNEDTHYAVLMDPMEGNFIYTGLFPVPPGRDDMEEN</sequence>
<dbReference type="EMBL" id="LXJU01000002">
    <property type="protein sequence ID" value="OGE57238.1"/>
    <property type="molecule type" value="Genomic_DNA"/>
</dbReference>
<name>A0A1F5LVQ3_PENAI</name>
<feature type="region of interest" description="Disordered" evidence="2">
    <location>
        <begin position="339"/>
        <end position="377"/>
    </location>
</feature>
<evidence type="ECO:0000313" key="4">
    <source>
        <dbReference type="EMBL" id="OGE57238.1"/>
    </source>
</evidence>
<proteinExistence type="predicted"/>
<dbReference type="EC" id="3.5.1.23" evidence="1"/>
<dbReference type="STRING" id="1835702.A0A1F5LVQ3"/>
<dbReference type="RefSeq" id="XP_022492665.1">
    <property type="nucleotide sequence ID" value="XM_022627659.1"/>
</dbReference>
<dbReference type="Proteomes" id="UP000177622">
    <property type="component" value="Unassembled WGS sequence"/>
</dbReference>
<protein>
    <recommendedName>
        <fullName evidence="1">ceramidase</fullName>
        <ecNumber evidence="1">3.5.1.23</ecNumber>
    </recommendedName>
</protein>
<dbReference type="InterPro" id="IPR029130">
    <property type="entry name" value="Acid_ceramidase_N"/>
</dbReference>
<dbReference type="OrthoDB" id="5273684at2759"/>
<dbReference type="PANTHER" id="PTHR28583">
    <property type="entry name" value="ACID AMIDASE"/>
    <property type="match status" value="1"/>
</dbReference>
<gene>
    <name evidence="4" type="ORF">PENARI_c002G07627</name>
</gene>
<dbReference type="GO" id="GO:0017040">
    <property type="term" value="F:N-acylsphingosine amidohydrolase activity"/>
    <property type="evidence" value="ECO:0007669"/>
    <property type="project" value="UniProtKB-EC"/>
</dbReference>